<organism evidence="1 2">
    <name type="scientific">SAR86 cluster bacterium</name>
    <dbReference type="NCBI Taxonomy" id="2030880"/>
    <lineage>
        <taxon>Bacteria</taxon>
        <taxon>Pseudomonadati</taxon>
        <taxon>Pseudomonadota</taxon>
        <taxon>Gammaproteobacteria</taxon>
        <taxon>SAR86 cluster</taxon>
    </lineage>
</organism>
<reference evidence="2" key="1">
    <citation type="submission" date="2017-08" db="EMBL/GenBank/DDBJ databases">
        <title>A dynamic microbial community with high functional redundancy inhabits the cold, oxic subseafloor aquifer.</title>
        <authorList>
            <person name="Tully B.J."/>
            <person name="Wheat C.G."/>
            <person name="Glazer B.T."/>
            <person name="Huber J.A."/>
        </authorList>
    </citation>
    <scope>NUCLEOTIDE SEQUENCE [LARGE SCALE GENOMIC DNA]</scope>
</reference>
<sequence>MAQIVMGLVDFMAAVAWRLKKAGSSSRKPLLIAAVCLFLASCIGPNLEEWPDSIPQAQVFRAAYDADKENQARQSETEYLKWVLSFYQGNLAYQSGWQDIQGYIYAAPAAEAAQALLEQLSLLGIAIGSEWSKANDIRRIDTRMLSLWGSTIQLAPDFATQKQTVEVIAADIDLLLSGTLRKQDIFEERYADILGLELFGDF</sequence>
<name>A0A2A4WRD7_9GAMM</name>
<evidence type="ECO:0000313" key="1">
    <source>
        <dbReference type="EMBL" id="PCI73012.1"/>
    </source>
</evidence>
<protein>
    <submittedName>
        <fullName evidence="1">Uncharacterized protein</fullName>
    </submittedName>
</protein>
<comment type="caution">
    <text evidence="1">The sequence shown here is derived from an EMBL/GenBank/DDBJ whole genome shotgun (WGS) entry which is preliminary data.</text>
</comment>
<dbReference type="AlphaFoldDB" id="A0A2A4WRD7"/>
<accession>A0A2A4WRD7</accession>
<gene>
    <name evidence="1" type="ORF">COB20_16500</name>
</gene>
<dbReference type="Proteomes" id="UP000218767">
    <property type="component" value="Unassembled WGS sequence"/>
</dbReference>
<dbReference type="EMBL" id="NVUL01000132">
    <property type="protein sequence ID" value="PCI73012.1"/>
    <property type="molecule type" value="Genomic_DNA"/>
</dbReference>
<evidence type="ECO:0000313" key="2">
    <source>
        <dbReference type="Proteomes" id="UP000218767"/>
    </source>
</evidence>
<proteinExistence type="predicted"/>